<gene>
    <name evidence="2" type="ORF">EST38_g12260</name>
</gene>
<evidence type="ECO:0000313" key="2">
    <source>
        <dbReference type="EMBL" id="RXW13598.1"/>
    </source>
</evidence>
<name>A0A4V1Q224_9AGAR</name>
<proteinExistence type="predicted"/>
<dbReference type="AlphaFoldDB" id="A0A4V1Q224"/>
<accession>A0A4V1Q224</accession>
<feature type="compositionally biased region" description="Acidic residues" evidence="1">
    <location>
        <begin position="75"/>
        <end position="93"/>
    </location>
</feature>
<evidence type="ECO:0000256" key="1">
    <source>
        <dbReference type="SAM" id="MobiDB-lite"/>
    </source>
</evidence>
<sequence>MPINSMPVSVGRNESNPDSIMSSTTAFTKSLWTSTTEEHTTSHTQNEDENDLGVTRFSLPPPSPPPSPTPTDSDVSSDAESVDDPSEGGACED</sequence>
<comment type="caution">
    <text evidence="2">The sequence shown here is derived from an EMBL/GenBank/DDBJ whole genome shotgun (WGS) entry which is preliminary data.</text>
</comment>
<organism evidence="2 3">
    <name type="scientific">Candolleomyces aberdarensis</name>
    <dbReference type="NCBI Taxonomy" id="2316362"/>
    <lineage>
        <taxon>Eukaryota</taxon>
        <taxon>Fungi</taxon>
        <taxon>Dikarya</taxon>
        <taxon>Basidiomycota</taxon>
        <taxon>Agaricomycotina</taxon>
        <taxon>Agaricomycetes</taxon>
        <taxon>Agaricomycetidae</taxon>
        <taxon>Agaricales</taxon>
        <taxon>Agaricineae</taxon>
        <taxon>Psathyrellaceae</taxon>
        <taxon>Candolleomyces</taxon>
    </lineage>
</organism>
<feature type="compositionally biased region" description="Pro residues" evidence="1">
    <location>
        <begin position="59"/>
        <end position="69"/>
    </location>
</feature>
<feature type="compositionally biased region" description="Polar residues" evidence="1">
    <location>
        <begin position="12"/>
        <end position="32"/>
    </location>
</feature>
<dbReference type="Proteomes" id="UP000290288">
    <property type="component" value="Unassembled WGS sequence"/>
</dbReference>
<keyword evidence="3" id="KW-1185">Reference proteome</keyword>
<protein>
    <submittedName>
        <fullName evidence="2">Uncharacterized protein</fullName>
    </submittedName>
</protein>
<dbReference type="EMBL" id="SDEE01000874">
    <property type="protein sequence ID" value="RXW13598.1"/>
    <property type="molecule type" value="Genomic_DNA"/>
</dbReference>
<evidence type="ECO:0000313" key="3">
    <source>
        <dbReference type="Proteomes" id="UP000290288"/>
    </source>
</evidence>
<feature type="region of interest" description="Disordered" evidence="1">
    <location>
        <begin position="1"/>
        <end position="93"/>
    </location>
</feature>
<reference evidence="2 3" key="1">
    <citation type="submission" date="2019-01" db="EMBL/GenBank/DDBJ databases">
        <title>Draft genome sequence of Psathyrella aberdarensis IHI B618.</title>
        <authorList>
            <person name="Buettner E."/>
            <person name="Kellner H."/>
        </authorList>
    </citation>
    <scope>NUCLEOTIDE SEQUENCE [LARGE SCALE GENOMIC DNA]</scope>
    <source>
        <strain evidence="2 3">IHI B618</strain>
    </source>
</reference>